<protein>
    <submittedName>
        <fullName evidence="1">Uncharacterized protein</fullName>
    </submittedName>
</protein>
<dbReference type="EMBL" id="AY722931">
    <property type="protein sequence ID" value="AAU86100.1"/>
    <property type="molecule type" value="Genomic_DNA"/>
</dbReference>
<accession>A0A7M4BKY3</accession>
<sequence length="75" mass="8325">MLSFVKFIFDFRDRVLCPRGDRIGGGAVLETQVLGGILVLAGYGVGDNNPTVGSTLVENREPCNYCTMNRYFYNL</sequence>
<gene>
    <name evidence="1" type="ordered locus">BGP249</name>
</gene>
<name>A0A7M4BKY3_BORGP</name>
<proteinExistence type="predicted"/>
<evidence type="ECO:0000313" key="2">
    <source>
        <dbReference type="Proteomes" id="UP000002276"/>
    </source>
</evidence>
<dbReference type="AlphaFoldDB" id="A0A7M4BKY3"/>
<geneLocation type="plasmid" evidence="2">
    <name>17</name>
</geneLocation>
<evidence type="ECO:0000313" key="1">
    <source>
        <dbReference type="EMBL" id="AAU86100.1"/>
    </source>
</evidence>
<organism evidence="1">
    <name type="scientific">Borrelia garinii subsp. bavariensis (strain ATCC BAA-2496 / DSM 23469 / PBi)</name>
    <name type="common">Borreliella bavariensis</name>
    <dbReference type="NCBI Taxonomy" id="290434"/>
    <lineage>
        <taxon>Bacteria</taxon>
        <taxon>Pseudomonadati</taxon>
        <taxon>Spirochaetota</taxon>
        <taxon>Spirochaetia</taxon>
        <taxon>Spirochaetales</taxon>
        <taxon>Borreliaceae</taxon>
        <taxon>Borreliella</taxon>
    </lineage>
</organism>
<reference evidence="1" key="1">
    <citation type="journal article" date="2004" name="Nucleic Acids Res.">
        <title>Comparative analysis of the Borrelia garinii genome.</title>
        <authorList>
            <person name="Glockner G."/>
            <person name="Lehmann R."/>
            <person name="Romualdi A."/>
            <person name="Pradella S."/>
            <person name="Schulte-Spechtel U."/>
            <person name="Schilhabel M."/>
            <person name="Wilske B."/>
            <person name="Suhnel J."/>
            <person name="Platzer M."/>
        </authorList>
    </citation>
    <scope>NUCLEOTIDE SEQUENCE [LARGE SCALE GENOMIC DNA]</scope>
    <source>
        <strain>ATCC BAA-2496 / DSM 23469 / PBi</strain>
        <strain evidence="1">PBi</strain>
        <plasmid>17</plasmid>
    </source>
</reference>
<reference evidence="1" key="2">
    <citation type="submission" date="2004-09" db="EMBL/GenBank/DDBJ databases">
        <authorList>
            <person name="Gloeckner G."/>
            <person name="Schilhabel M."/>
            <person name="Lehmann R."/>
            <person name="Platzer M."/>
        </authorList>
    </citation>
    <scope>NUCLEOTIDE SEQUENCE</scope>
    <source>
        <strain evidence="1">PBi</strain>
    </source>
</reference>